<evidence type="ECO:0008006" key="5">
    <source>
        <dbReference type="Google" id="ProtNLM"/>
    </source>
</evidence>
<sequence>MRQGKLVRGVVAVAATGLLWGAAACSGGGGEDDAPTEPTEEERDGSGADAAPTGTGITGGPGTPDDARALARAVAIEPGDYGPGFVAADLAEADPATVAVLDEACVWQREPLPDGVLANVTRNAELPAQQQDGGPLQVMSSVTVHDSIEAADARMAGIIEEVLRCPQQQLRADEHVTGLGSSSMPADQLSVDDQIAEMGQFHSEVHGGPYDYYWLVSRIGPVTVAVSAKGAAGVTEDQLSEASFTALGLLESNAEAELR</sequence>
<gene>
    <name evidence="3" type="ORF">RM779_14610</name>
</gene>
<dbReference type="RefSeq" id="WP_311618116.1">
    <property type="nucleotide sequence ID" value="NZ_JAVREV010000007.1"/>
</dbReference>
<feature type="chain" id="PRO_5046628988" description="Lipoprotein" evidence="2">
    <location>
        <begin position="25"/>
        <end position="259"/>
    </location>
</feature>
<keyword evidence="2" id="KW-0732">Signal</keyword>
<dbReference type="EMBL" id="JAVREV010000007">
    <property type="protein sequence ID" value="MDT0443811.1"/>
    <property type="molecule type" value="Genomic_DNA"/>
</dbReference>
<dbReference type="PROSITE" id="PS51257">
    <property type="entry name" value="PROKAR_LIPOPROTEIN"/>
    <property type="match status" value="1"/>
</dbReference>
<feature type="signal peptide" evidence="2">
    <location>
        <begin position="1"/>
        <end position="24"/>
    </location>
</feature>
<evidence type="ECO:0000256" key="1">
    <source>
        <dbReference type="SAM" id="MobiDB-lite"/>
    </source>
</evidence>
<comment type="caution">
    <text evidence="3">The sequence shown here is derived from an EMBL/GenBank/DDBJ whole genome shotgun (WGS) entry which is preliminary data.</text>
</comment>
<evidence type="ECO:0000256" key="2">
    <source>
        <dbReference type="SAM" id="SignalP"/>
    </source>
</evidence>
<feature type="region of interest" description="Disordered" evidence="1">
    <location>
        <begin position="24"/>
        <end position="66"/>
    </location>
</feature>
<evidence type="ECO:0000313" key="4">
    <source>
        <dbReference type="Proteomes" id="UP001183615"/>
    </source>
</evidence>
<organism evidence="3 4">
    <name type="scientific">Streptomyces johnsoniae</name>
    <dbReference type="NCBI Taxonomy" id="3075532"/>
    <lineage>
        <taxon>Bacteria</taxon>
        <taxon>Bacillati</taxon>
        <taxon>Actinomycetota</taxon>
        <taxon>Actinomycetes</taxon>
        <taxon>Kitasatosporales</taxon>
        <taxon>Streptomycetaceae</taxon>
        <taxon>Streptomyces</taxon>
    </lineage>
</organism>
<feature type="compositionally biased region" description="Acidic residues" evidence="1">
    <location>
        <begin position="30"/>
        <end position="43"/>
    </location>
</feature>
<evidence type="ECO:0000313" key="3">
    <source>
        <dbReference type="EMBL" id="MDT0443811.1"/>
    </source>
</evidence>
<accession>A0ABU2S4A2</accession>
<name>A0ABU2S4A2_9ACTN</name>
<reference evidence="4" key="1">
    <citation type="submission" date="2023-07" db="EMBL/GenBank/DDBJ databases">
        <title>30 novel species of actinomycetes from the DSMZ collection.</title>
        <authorList>
            <person name="Nouioui I."/>
        </authorList>
    </citation>
    <scope>NUCLEOTIDE SEQUENCE [LARGE SCALE GENOMIC DNA]</scope>
    <source>
        <strain evidence="4">DSM 41886</strain>
    </source>
</reference>
<dbReference type="Proteomes" id="UP001183615">
    <property type="component" value="Unassembled WGS sequence"/>
</dbReference>
<protein>
    <recommendedName>
        <fullName evidence="5">Lipoprotein</fullName>
    </recommendedName>
</protein>
<proteinExistence type="predicted"/>
<keyword evidence="4" id="KW-1185">Reference proteome</keyword>